<accession>A0ABR2PXD8</accession>
<protein>
    <submittedName>
        <fullName evidence="1">Uncharacterized protein</fullName>
    </submittedName>
</protein>
<organism evidence="1 2">
    <name type="scientific">Hibiscus sabdariffa</name>
    <name type="common">roselle</name>
    <dbReference type="NCBI Taxonomy" id="183260"/>
    <lineage>
        <taxon>Eukaryota</taxon>
        <taxon>Viridiplantae</taxon>
        <taxon>Streptophyta</taxon>
        <taxon>Embryophyta</taxon>
        <taxon>Tracheophyta</taxon>
        <taxon>Spermatophyta</taxon>
        <taxon>Magnoliopsida</taxon>
        <taxon>eudicotyledons</taxon>
        <taxon>Gunneridae</taxon>
        <taxon>Pentapetalae</taxon>
        <taxon>rosids</taxon>
        <taxon>malvids</taxon>
        <taxon>Malvales</taxon>
        <taxon>Malvaceae</taxon>
        <taxon>Malvoideae</taxon>
        <taxon>Hibiscus</taxon>
    </lineage>
</organism>
<name>A0ABR2PXD8_9ROSI</name>
<comment type="caution">
    <text evidence="1">The sequence shown here is derived from an EMBL/GenBank/DDBJ whole genome shotgun (WGS) entry which is preliminary data.</text>
</comment>
<sequence length="143" mass="15937">MWPPQPAGARSGQKQYITIPKGDMDWKECCLLGEIKEMYNPEVVQGGLSSDGFNITVCPWFGNLVILRCQDMSEKVRCWNMSFQGPVFFKRGVDIESYSPTKSKSQHVDISEVKWASDGLVNVPILSAGNSITYPIDKELGST</sequence>
<dbReference type="Proteomes" id="UP001396334">
    <property type="component" value="Unassembled WGS sequence"/>
</dbReference>
<proteinExistence type="predicted"/>
<gene>
    <name evidence="1" type="ORF">V6N11_033216</name>
</gene>
<evidence type="ECO:0000313" key="1">
    <source>
        <dbReference type="EMBL" id="KAK8993112.1"/>
    </source>
</evidence>
<reference evidence="1 2" key="1">
    <citation type="journal article" date="2024" name="G3 (Bethesda)">
        <title>Genome assembly of Hibiscus sabdariffa L. provides insights into metabolisms of medicinal natural products.</title>
        <authorList>
            <person name="Kim T."/>
        </authorList>
    </citation>
    <scope>NUCLEOTIDE SEQUENCE [LARGE SCALE GENOMIC DNA]</scope>
    <source>
        <strain evidence="1">TK-2024</strain>
        <tissue evidence="1">Old leaves</tissue>
    </source>
</reference>
<keyword evidence="2" id="KW-1185">Reference proteome</keyword>
<dbReference type="EMBL" id="JBBPBN010000049">
    <property type="protein sequence ID" value="KAK8993112.1"/>
    <property type="molecule type" value="Genomic_DNA"/>
</dbReference>
<evidence type="ECO:0000313" key="2">
    <source>
        <dbReference type="Proteomes" id="UP001396334"/>
    </source>
</evidence>